<name>A0AAN7VPG6_9PEZI</name>
<keyword evidence="2" id="KW-0274">FAD</keyword>
<evidence type="ECO:0000256" key="2">
    <source>
        <dbReference type="ARBA" id="ARBA00022827"/>
    </source>
</evidence>
<evidence type="ECO:0000313" key="7">
    <source>
        <dbReference type="Proteomes" id="UP001310594"/>
    </source>
</evidence>
<evidence type="ECO:0000313" key="6">
    <source>
        <dbReference type="EMBL" id="KAK5694795.1"/>
    </source>
</evidence>
<dbReference type="GO" id="GO:0004497">
    <property type="term" value="F:monooxygenase activity"/>
    <property type="evidence" value="ECO:0007669"/>
    <property type="project" value="UniProtKB-KW"/>
</dbReference>
<reference evidence="6" key="1">
    <citation type="submission" date="2023-08" db="EMBL/GenBank/DDBJ databases">
        <title>Black Yeasts Isolated from many extreme environments.</title>
        <authorList>
            <person name="Coleine C."/>
            <person name="Stajich J.E."/>
            <person name="Selbmann L."/>
        </authorList>
    </citation>
    <scope>NUCLEOTIDE SEQUENCE</scope>
    <source>
        <strain evidence="6">CCFEE 5810</strain>
    </source>
</reference>
<dbReference type="Gene3D" id="3.50.50.60">
    <property type="entry name" value="FAD/NAD(P)-binding domain"/>
    <property type="match status" value="1"/>
</dbReference>
<proteinExistence type="predicted"/>
<accession>A0AAN7VPG6</accession>
<dbReference type="Pfam" id="PF01494">
    <property type="entry name" value="FAD_binding_3"/>
    <property type="match status" value="2"/>
</dbReference>
<protein>
    <recommendedName>
        <fullName evidence="5">FAD-binding domain-containing protein</fullName>
    </recommendedName>
</protein>
<evidence type="ECO:0000256" key="1">
    <source>
        <dbReference type="ARBA" id="ARBA00022630"/>
    </source>
</evidence>
<dbReference type="EMBL" id="JAVRQU010000015">
    <property type="protein sequence ID" value="KAK5694795.1"/>
    <property type="molecule type" value="Genomic_DNA"/>
</dbReference>
<gene>
    <name evidence="6" type="ORF">LTR97_009385</name>
</gene>
<evidence type="ECO:0000256" key="3">
    <source>
        <dbReference type="ARBA" id="ARBA00023002"/>
    </source>
</evidence>
<comment type="caution">
    <text evidence="6">The sequence shown here is derived from an EMBL/GenBank/DDBJ whole genome shotgun (WGS) entry which is preliminary data.</text>
</comment>
<dbReference type="SUPFAM" id="SSF51905">
    <property type="entry name" value="FAD/NAD(P)-binding domain"/>
    <property type="match status" value="1"/>
</dbReference>
<keyword evidence="1" id="KW-0285">Flavoprotein</keyword>
<evidence type="ECO:0000259" key="5">
    <source>
        <dbReference type="Pfam" id="PF01494"/>
    </source>
</evidence>
<evidence type="ECO:0000256" key="4">
    <source>
        <dbReference type="ARBA" id="ARBA00023033"/>
    </source>
</evidence>
<keyword evidence="3" id="KW-0560">Oxidoreductase</keyword>
<organism evidence="6 7">
    <name type="scientific">Elasticomyces elasticus</name>
    <dbReference type="NCBI Taxonomy" id="574655"/>
    <lineage>
        <taxon>Eukaryota</taxon>
        <taxon>Fungi</taxon>
        <taxon>Dikarya</taxon>
        <taxon>Ascomycota</taxon>
        <taxon>Pezizomycotina</taxon>
        <taxon>Dothideomycetes</taxon>
        <taxon>Dothideomycetidae</taxon>
        <taxon>Mycosphaerellales</taxon>
        <taxon>Teratosphaeriaceae</taxon>
        <taxon>Elasticomyces</taxon>
    </lineage>
</organism>
<keyword evidence="4" id="KW-0503">Monooxygenase</keyword>
<dbReference type="PANTHER" id="PTHR46972">
    <property type="entry name" value="MONOOXYGENASE ASQM-RELATED"/>
    <property type="match status" value="1"/>
</dbReference>
<dbReference type="PANTHER" id="PTHR46972:SF1">
    <property type="entry name" value="FAD DEPENDENT OXIDOREDUCTASE DOMAIN-CONTAINING PROTEIN"/>
    <property type="match status" value="1"/>
</dbReference>
<sequence>MSKAVYSAFTRHTPSLFARSHLKPVRNTTYSVRNITLQPLQRRYTVSAMVQDVPSIAILGAGPSGLLLARILTLHSIPYTVFERDGSPETLSRWGGTLDIHHDSGQIALAEAGLLEDFKRVARYEAQGTKIVDRHANVVLDLGDSEGEKRPEIDRRDLRDLLLHSVPSERIRWGSKVAKVERGDDGTMAVHLADNDKVVSGFKLIVGADGAWSKARSLINPAKPLYAGNTFVTACVSKSNPYHATLVSLCGPGMYLAADSGHQIIAQGLADGSYQINISIPVTEGWQHNSSGGAGLISDPPALRTFLMHLYADWAPTITDLIRNSDDAFRLWPLYALPFKSLSWESVPDVTLIGDAAHLEIPDGEGVNRALTDGVSLARSIVKHYEGGDLNVAVREYEAEMLPRVRKEIESNEVKIKLLWASDAPRGFVDAVMGGDFGKE</sequence>
<dbReference type="InterPro" id="IPR036188">
    <property type="entry name" value="FAD/NAD-bd_sf"/>
</dbReference>
<dbReference type="InterPro" id="IPR002938">
    <property type="entry name" value="FAD-bd"/>
</dbReference>
<dbReference type="GO" id="GO:0071949">
    <property type="term" value="F:FAD binding"/>
    <property type="evidence" value="ECO:0007669"/>
    <property type="project" value="InterPro"/>
</dbReference>
<dbReference type="Proteomes" id="UP001310594">
    <property type="component" value="Unassembled WGS sequence"/>
</dbReference>
<feature type="domain" description="FAD-binding" evidence="5">
    <location>
        <begin position="350"/>
        <end position="407"/>
    </location>
</feature>
<dbReference type="AlphaFoldDB" id="A0AAN7VPG6"/>
<feature type="domain" description="FAD-binding" evidence="5">
    <location>
        <begin position="56"/>
        <end position="219"/>
    </location>
</feature>
<dbReference type="PRINTS" id="PR00420">
    <property type="entry name" value="RNGMNOXGNASE"/>
</dbReference>